<evidence type="ECO:0000313" key="3">
    <source>
        <dbReference type="EMBL" id="CAF3957661.1"/>
    </source>
</evidence>
<dbReference type="EMBL" id="CAJOBA010031032">
    <property type="protein sequence ID" value="CAF3957661.1"/>
    <property type="molecule type" value="Genomic_DNA"/>
</dbReference>
<comment type="caution">
    <text evidence="2">The sequence shown here is derived from an EMBL/GenBank/DDBJ whole genome shotgun (WGS) entry which is preliminary data.</text>
</comment>
<evidence type="ECO:0000313" key="4">
    <source>
        <dbReference type="Proteomes" id="UP000677228"/>
    </source>
</evidence>
<feature type="region of interest" description="Disordered" evidence="1">
    <location>
        <begin position="1"/>
        <end position="28"/>
    </location>
</feature>
<name>A0A8S2ED14_9BILA</name>
<organism evidence="2 4">
    <name type="scientific">Didymodactylos carnosus</name>
    <dbReference type="NCBI Taxonomy" id="1234261"/>
    <lineage>
        <taxon>Eukaryota</taxon>
        <taxon>Metazoa</taxon>
        <taxon>Spiralia</taxon>
        <taxon>Gnathifera</taxon>
        <taxon>Rotifera</taxon>
        <taxon>Eurotatoria</taxon>
        <taxon>Bdelloidea</taxon>
        <taxon>Philodinida</taxon>
        <taxon>Philodinidae</taxon>
        <taxon>Didymodactylos</taxon>
    </lineage>
</organism>
<proteinExistence type="predicted"/>
<accession>A0A8S2ED14</accession>
<dbReference type="EMBL" id="CAJNOK010011888">
    <property type="protein sequence ID" value="CAF1150931.1"/>
    <property type="molecule type" value="Genomic_DNA"/>
</dbReference>
<dbReference type="AlphaFoldDB" id="A0A8S2ED14"/>
<evidence type="ECO:0000313" key="2">
    <source>
        <dbReference type="EMBL" id="CAF1150931.1"/>
    </source>
</evidence>
<protein>
    <submittedName>
        <fullName evidence="2">Uncharacterized protein</fullName>
    </submittedName>
</protein>
<gene>
    <name evidence="2" type="ORF">OVA965_LOCUS21599</name>
    <name evidence="3" type="ORF">TMI583_LOCUS22287</name>
</gene>
<dbReference type="Proteomes" id="UP000682733">
    <property type="component" value="Unassembled WGS sequence"/>
</dbReference>
<dbReference type="Proteomes" id="UP000677228">
    <property type="component" value="Unassembled WGS sequence"/>
</dbReference>
<reference evidence="2" key="1">
    <citation type="submission" date="2021-02" db="EMBL/GenBank/DDBJ databases">
        <authorList>
            <person name="Nowell W R."/>
        </authorList>
    </citation>
    <scope>NUCLEOTIDE SEQUENCE</scope>
</reference>
<evidence type="ECO:0000256" key="1">
    <source>
        <dbReference type="SAM" id="MobiDB-lite"/>
    </source>
</evidence>
<sequence>MANRAQPWFIDSISQHRRDNNRQKRGGKRLQLMTRGELARVDSTLEKLLGCLSTSFEQTVEKMLTNKEAGAKATPFYKTEVMKT</sequence>